<proteinExistence type="predicted"/>
<protein>
    <submittedName>
        <fullName evidence="2">Sugar phosphate isomerase/epimerase</fullName>
    </submittedName>
</protein>
<gene>
    <name evidence="2" type="ORF">KCX82_04400</name>
</gene>
<dbReference type="AlphaFoldDB" id="A0A8J7W011"/>
<name>A0A8J7W011_9FIRM</name>
<reference evidence="2" key="2">
    <citation type="submission" date="2021-04" db="EMBL/GenBank/DDBJ databases">
        <authorList>
            <person name="Liu J."/>
        </authorList>
    </citation>
    <scope>NUCLEOTIDE SEQUENCE</scope>
    <source>
        <strain evidence="2">BAD-6</strain>
    </source>
</reference>
<dbReference type="GO" id="GO:0016853">
    <property type="term" value="F:isomerase activity"/>
    <property type="evidence" value="ECO:0007669"/>
    <property type="project" value="UniProtKB-KW"/>
</dbReference>
<dbReference type="PANTHER" id="PTHR12110:SF21">
    <property type="entry name" value="XYLOSE ISOMERASE-LIKE TIM BARREL DOMAIN-CONTAINING PROTEIN"/>
    <property type="match status" value="1"/>
</dbReference>
<reference evidence="2" key="1">
    <citation type="submission" date="2021-04" db="EMBL/GenBank/DDBJ databases">
        <title>Sinoanaerobacter chloroacetimidivorans sp. nov., an obligate anaerobic bacterium isolated from anaerobic sludge.</title>
        <authorList>
            <person name="Bao Y."/>
        </authorList>
    </citation>
    <scope>NUCLEOTIDE SEQUENCE</scope>
    <source>
        <strain evidence="2">BAD-6</strain>
    </source>
</reference>
<keyword evidence="3" id="KW-1185">Reference proteome</keyword>
<dbReference type="SUPFAM" id="SSF51658">
    <property type="entry name" value="Xylose isomerase-like"/>
    <property type="match status" value="1"/>
</dbReference>
<evidence type="ECO:0000259" key="1">
    <source>
        <dbReference type="Pfam" id="PF01261"/>
    </source>
</evidence>
<sequence length="275" mass="31637">MKLGFNEATCMKRSTVEQDLALCEKYGYDYIELRLDMLKDYFARHTVKELQSFFASSRIKPYALNSIEDINFCTPGQWQKLLDLFRFGCETAQAIANPYIIVVPTMGDDMYLKTQSEVFDDSTEVLDKLADAAKPYGVKLAFEPIGDRRWCVRSLEQALEIVQAVHRPDVGLALDSINLFLYNRLENIDAVDDVPLEKLFVYHIDDCEDLPLGVLDHCHRLFPGEGVIPLAKISEKLHKKGYDEICSIELFRPAYWELDPEEVIRTAAQKTRHFL</sequence>
<accession>A0A8J7W011</accession>
<dbReference type="InterPro" id="IPR036237">
    <property type="entry name" value="Xyl_isomerase-like_sf"/>
</dbReference>
<keyword evidence="2" id="KW-0413">Isomerase</keyword>
<organism evidence="2 3">
    <name type="scientific">Sinanaerobacter chloroacetimidivorans</name>
    <dbReference type="NCBI Taxonomy" id="2818044"/>
    <lineage>
        <taxon>Bacteria</taxon>
        <taxon>Bacillati</taxon>
        <taxon>Bacillota</taxon>
        <taxon>Clostridia</taxon>
        <taxon>Peptostreptococcales</taxon>
        <taxon>Anaerovoracaceae</taxon>
        <taxon>Sinanaerobacter</taxon>
    </lineage>
</organism>
<dbReference type="PANTHER" id="PTHR12110">
    <property type="entry name" value="HYDROXYPYRUVATE ISOMERASE"/>
    <property type="match status" value="1"/>
</dbReference>
<dbReference type="InterPro" id="IPR013022">
    <property type="entry name" value="Xyl_isomerase-like_TIM-brl"/>
</dbReference>
<dbReference type="EMBL" id="JAGSND010000002">
    <property type="protein sequence ID" value="MBR0597103.1"/>
    <property type="molecule type" value="Genomic_DNA"/>
</dbReference>
<dbReference type="Pfam" id="PF01261">
    <property type="entry name" value="AP_endonuc_2"/>
    <property type="match status" value="1"/>
</dbReference>
<dbReference type="Proteomes" id="UP000675664">
    <property type="component" value="Unassembled WGS sequence"/>
</dbReference>
<dbReference type="RefSeq" id="WP_227017234.1">
    <property type="nucleotide sequence ID" value="NZ_JAGSND010000002.1"/>
</dbReference>
<comment type="caution">
    <text evidence="2">The sequence shown here is derived from an EMBL/GenBank/DDBJ whole genome shotgun (WGS) entry which is preliminary data.</text>
</comment>
<evidence type="ECO:0000313" key="3">
    <source>
        <dbReference type="Proteomes" id="UP000675664"/>
    </source>
</evidence>
<feature type="domain" description="Xylose isomerase-like TIM barrel" evidence="1">
    <location>
        <begin position="20"/>
        <end position="269"/>
    </location>
</feature>
<dbReference type="InterPro" id="IPR050312">
    <property type="entry name" value="IolE/XylAMocC-like"/>
</dbReference>
<dbReference type="Gene3D" id="3.20.20.150">
    <property type="entry name" value="Divalent-metal-dependent TIM barrel enzymes"/>
    <property type="match status" value="1"/>
</dbReference>
<evidence type="ECO:0000313" key="2">
    <source>
        <dbReference type="EMBL" id="MBR0597103.1"/>
    </source>
</evidence>